<dbReference type="VEuPathDB" id="FungiDB:ASPWEDRAFT_177060"/>
<evidence type="ECO:0000256" key="2">
    <source>
        <dbReference type="ARBA" id="ARBA00022771"/>
    </source>
</evidence>
<feature type="region of interest" description="Disordered" evidence="5">
    <location>
        <begin position="169"/>
        <end position="194"/>
    </location>
</feature>
<evidence type="ECO:0000256" key="4">
    <source>
        <dbReference type="PROSITE-ProRule" id="PRU00834"/>
    </source>
</evidence>
<dbReference type="AlphaFoldDB" id="A0A1L9R663"/>
<dbReference type="GO" id="GO:0005739">
    <property type="term" value="C:mitochondrion"/>
    <property type="evidence" value="ECO:0007669"/>
    <property type="project" value="TreeGrafter"/>
</dbReference>
<dbReference type="PANTHER" id="PTHR20922">
    <property type="entry name" value="DNL-TYPE ZINC FINGER PROTEIN"/>
    <property type="match status" value="1"/>
</dbReference>
<dbReference type="Proteomes" id="UP000184383">
    <property type="component" value="Unassembled WGS sequence"/>
</dbReference>
<dbReference type="OrthoDB" id="512667at2759"/>
<dbReference type="GO" id="GO:0050821">
    <property type="term" value="P:protein stabilization"/>
    <property type="evidence" value="ECO:0007669"/>
    <property type="project" value="TreeGrafter"/>
</dbReference>
<dbReference type="STRING" id="1073089.A0A1L9R663"/>
<accession>A0A1L9R663</accession>
<evidence type="ECO:0000256" key="5">
    <source>
        <dbReference type="SAM" id="MobiDB-lite"/>
    </source>
</evidence>
<keyword evidence="2 4" id="KW-0863">Zinc-finger</keyword>
<dbReference type="GO" id="GO:0030150">
    <property type="term" value="P:protein import into mitochondrial matrix"/>
    <property type="evidence" value="ECO:0007669"/>
    <property type="project" value="TreeGrafter"/>
</dbReference>
<feature type="region of interest" description="Disordered" evidence="5">
    <location>
        <begin position="61"/>
        <end position="89"/>
    </location>
</feature>
<evidence type="ECO:0000313" key="8">
    <source>
        <dbReference type="Proteomes" id="UP000184383"/>
    </source>
</evidence>
<organism evidence="7 8">
    <name type="scientific">Aspergillus wentii DTO 134E9</name>
    <dbReference type="NCBI Taxonomy" id="1073089"/>
    <lineage>
        <taxon>Eukaryota</taxon>
        <taxon>Fungi</taxon>
        <taxon>Dikarya</taxon>
        <taxon>Ascomycota</taxon>
        <taxon>Pezizomycotina</taxon>
        <taxon>Eurotiomycetes</taxon>
        <taxon>Eurotiomycetidae</taxon>
        <taxon>Eurotiales</taxon>
        <taxon>Aspergillaceae</taxon>
        <taxon>Aspergillus</taxon>
        <taxon>Aspergillus subgen. Cremei</taxon>
    </lineage>
</organism>
<dbReference type="GO" id="GO:0051087">
    <property type="term" value="F:protein-folding chaperone binding"/>
    <property type="evidence" value="ECO:0007669"/>
    <property type="project" value="TreeGrafter"/>
</dbReference>
<evidence type="ECO:0000259" key="6">
    <source>
        <dbReference type="PROSITE" id="PS51501"/>
    </source>
</evidence>
<evidence type="ECO:0000256" key="1">
    <source>
        <dbReference type="ARBA" id="ARBA00022723"/>
    </source>
</evidence>
<keyword evidence="3" id="KW-0862">Zinc</keyword>
<reference evidence="8" key="1">
    <citation type="journal article" date="2017" name="Genome Biol.">
        <title>Comparative genomics reveals high biological diversity and specific adaptations in the industrially and medically important fungal genus Aspergillus.</title>
        <authorList>
            <person name="de Vries R.P."/>
            <person name="Riley R."/>
            <person name="Wiebenga A."/>
            <person name="Aguilar-Osorio G."/>
            <person name="Amillis S."/>
            <person name="Uchima C.A."/>
            <person name="Anderluh G."/>
            <person name="Asadollahi M."/>
            <person name="Askin M."/>
            <person name="Barry K."/>
            <person name="Battaglia E."/>
            <person name="Bayram O."/>
            <person name="Benocci T."/>
            <person name="Braus-Stromeyer S.A."/>
            <person name="Caldana C."/>
            <person name="Canovas D."/>
            <person name="Cerqueira G.C."/>
            <person name="Chen F."/>
            <person name="Chen W."/>
            <person name="Choi C."/>
            <person name="Clum A."/>
            <person name="Dos Santos R.A."/>
            <person name="Damasio A.R."/>
            <person name="Diallinas G."/>
            <person name="Emri T."/>
            <person name="Fekete E."/>
            <person name="Flipphi M."/>
            <person name="Freyberg S."/>
            <person name="Gallo A."/>
            <person name="Gournas C."/>
            <person name="Habgood R."/>
            <person name="Hainaut M."/>
            <person name="Harispe M.L."/>
            <person name="Henrissat B."/>
            <person name="Hilden K.S."/>
            <person name="Hope R."/>
            <person name="Hossain A."/>
            <person name="Karabika E."/>
            <person name="Karaffa L."/>
            <person name="Karanyi Z."/>
            <person name="Krasevec N."/>
            <person name="Kuo A."/>
            <person name="Kusch H."/>
            <person name="LaButti K."/>
            <person name="Lagendijk E.L."/>
            <person name="Lapidus A."/>
            <person name="Levasseur A."/>
            <person name="Lindquist E."/>
            <person name="Lipzen A."/>
            <person name="Logrieco A.F."/>
            <person name="MacCabe A."/>
            <person name="Maekelae M.R."/>
            <person name="Malavazi I."/>
            <person name="Melin P."/>
            <person name="Meyer V."/>
            <person name="Mielnichuk N."/>
            <person name="Miskei M."/>
            <person name="Molnar A.P."/>
            <person name="Mule G."/>
            <person name="Ngan C.Y."/>
            <person name="Orejas M."/>
            <person name="Orosz E."/>
            <person name="Ouedraogo J.P."/>
            <person name="Overkamp K.M."/>
            <person name="Park H.-S."/>
            <person name="Perrone G."/>
            <person name="Piumi F."/>
            <person name="Punt P.J."/>
            <person name="Ram A.F."/>
            <person name="Ramon A."/>
            <person name="Rauscher S."/>
            <person name="Record E."/>
            <person name="Riano-Pachon D.M."/>
            <person name="Robert V."/>
            <person name="Roehrig J."/>
            <person name="Ruller R."/>
            <person name="Salamov A."/>
            <person name="Salih N.S."/>
            <person name="Samson R.A."/>
            <person name="Sandor E."/>
            <person name="Sanguinetti M."/>
            <person name="Schuetze T."/>
            <person name="Sepcic K."/>
            <person name="Shelest E."/>
            <person name="Sherlock G."/>
            <person name="Sophianopoulou V."/>
            <person name="Squina F.M."/>
            <person name="Sun H."/>
            <person name="Susca A."/>
            <person name="Todd R.B."/>
            <person name="Tsang A."/>
            <person name="Unkles S.E."/>
            <person name="van de Wiele N."/>
            <person name="van Rossen-Uffink D."/>
            <person name="Oliveira J.V."/>
            <person name="Vesth T.C."/>
            <person name="Visser J."/>
            <person name="Yu J.-H."/>
            <person name="Zhou M."/>
            <person name="Andersen M.R."/>
            <person name="Archer D.B."/>
            <person name="Baker S.E."/>
            <person name="Benoit I."/>
            <person name="Brakhage A.A."/>
            <person name="Braus G.H."/>
            <person name="Fischer R."/>
            <person name="Frisvad J.C."/>
            <person name="Goldman G.H."/>
            <person name="Houbraken J."/>
            <person name="Oakley B."/>
            <person name="Pocsi I."/>
            <person name="Scazzocchio C."/>
            <person name="Seiboth B."/>
            <person name="vanKuyk P.A."/>
            <person name="Wortman J."/>
            <person name="Dyer P.S."/>
            <person name="Grigoriev I.V."/>
        </authorList>
    </citation>
    <scope>NUCLEOTIDE SEQUENCE [LARGE SCALE GENOMIC DNA]</scope>
    <source>
        <strain evidence="8">DTO 134E9</strain>
    </source>
</reference>
<dbReference type="GO" id="GO:0008270">
    <property type="term" value="F:zinc ion binding"/>
    <property type="evidence" value="ECO:0007669"/>
    <property type="project" value="UniProtKB-KW"/>
</dbReference>
<dbReference type="InterPro" id="IPR007853">
    <property type="entry name" value="Znf_DNL-typ"/>
</dbReference>
<gene>
    <name evidence="7" type="ORF">ASPWEDRAFT_177060</name>
</gene>
<keyword evidence="8" id="KW-1185">Reference proteome</keyword>
<proteinExistence type="predicted"/>
<dbReference type="EMBL" id="KV878217">
    <property type="protein sequence ID" value="OJJ30404.1"/>
    <property type="molecule type" value="Genomic_DNA"/>
</dbReference>
<feature type="compositionally biased region" description="Polar residues" evidence="5">
    <location>
        <begin position="61"/>
        <end position="77"/>
    </location>
</feature>
<dbReference type="InterPro" id="IPR024158">
    <property type="entry name" value="Mt_import_TIM15"/>
</dbReference>
<feature type="compositionally biased region" description="Basic and acidic residues" evidence="5">
    <location>
        <begin position="177"/>
        <end position="194"/>
    </location>
</feature>
<evidence type="ECO:0000256" key="3">
    <source>
        <dbReference type="ARBA" id="ARBA00022833"/>
    </source>
</evidence>
<name>A0A1L9R663_ASPWE</name>
<feature type="domain" description="DNL-type" evidence="6">
    <location>
        <begin position="88"/>
        <end position="183"/>
    </location>
</feature>
<evidence type="ECO:0000313" key="7">
    <source>
        <dbReference type="EMBL" id="OJJ30404.1"/>
    </source>
</evidence>
<dbReference type="GeneID" id="63747449"/>
<sequence length="194" mass="21996">MRPSTAFSQGLRACNSLLPRAVPRTASRPFSQLVNRSPLPSTHISRPQRLPILHHAIIRNNSSSPLTDRPDQASTDAQNEEQNRLRREQEPAYQITFTCKPCGNRSSHRMSKHGYHRGTVLIRCPSCDNRHVISDHLNIFFDKKSTLEDILAKEGQKLTRGYLNGDMEFWDDGSVTPKEKAEEQKPDEGKGQLP</sequence>
<dbReference type="RefSeq" id="XP_040684081.1">
    <property type="nucleotide sequence ID" value="XM_040831601.1"/>
</dbReference>
<dbReference type="GO" id="GO:0006457">
    <property type="term" value="P:protein folding"/>
    <property type="evidence" value="ECO:0007669"/>
    <property type="project" value="TreeGrafter"/>
</dbReference>
<dbReference type="PROSITE" id="PS51501">
    <property type="entry name" value="ZF_DNL"/>
    <property type="match status" value="1"/>
</dbReference>
<dbReference type="Pfam" id="PF05180">
    <property type="entry name" value="zf-DNL"/>
    <property type="match status" value="1"/>
</dbReference>
<dbReference type="PANTHER" id="PTHR20922:SF13">
    <property type="entry name" value="DNL-TYPE ZINC FINGER PROTEIN"/>
    <property type="match status" value="1"/>
</dbReference>
<protein>
    <recommendedName>
        <fullName evidence="6">DNL-type domain-containing protein</fullName>
    </recommendedName>
</protein>
<keyword evidence="1" id="KW-0479">Metal-binding</keyword>